<dbReference type="GO" id="GO:0008270">
    <property type="term" value="F:zinc ion binding"/>
    <property type="evidence" value="ECO:0007669"/>
    <property type="project" value="UniProtKB-KW"/>
</dbReference>
<keyword evidence="3" id="KW-0862">Zinc</keyword>
<accession>A0AAW1W1D7</accession>
<feature type="domain" description="GRF-type" evidence="5">
    <location>
        <begin position="10"/>
        <end position="52"/>
    </location>
</feature>
<dbReference type="InterPro" id="IPR010666">
    <property type="entry name" value="Znf_GRF"/>
</dbReference>
<protein>
    <recommendedName>
        <fullName evidence="5">GRF-type domain-containing protein</fullName>
    </recommendedName>
</protein>
<keyword evidence="1" id="KW-0479">Metal-binding</keyword>
<organism evidence="6 7">
    <name type="scientific">Rubus argutus</name>
    <name type="common">Southern blackberry</name>
    <dbReference type="NCBI Taxonomy" id="59490"/>
    <lineage>
        <taxon>Eukaryota</taxon>
        <taxon>Viridiplantae</taxon>
        <taxon>Streptophyta</taxon>
        <taxon>Embryophyta</taxon>
        <taxon>Tracheophyta</taxon>
        <taxon>Spermatophyta</taxon>
        <taxon>Magnoliopsida</taxon>
        <taxon>eudicotyledons</taxon>
        <taxon>Gunneridae</taxon>
        <taxon>Pentapetalae</taxon>
        <taxon>rosids</taxon>
        <taxon>fabids</taxon>
        <taxon>Rosales</taxon>
        <taxon>Rosaceae</taxon>
        <taxon>Rosoideae</taxon>
        <taxon>Rosoideae incertae sedis</taxon>
        <taxon>Rubus</taxon>
    </lineage>
</organism>
<dbReference type="AlphaFoldDB" id="A0AAW1W1D7"/>
<name>A0AAW1W1D7_RUBAR</name>
<dbReference type="Pfam" id="PF06839">
    <property type="entry name" value="Zn_ribbon_GRF"/>
    <property type="match status" value="1"/>
</dbReference>
<keyword evidence="7" id="KW-1185">Reference proteome</keyword>
<evidence type="ECO:0000256" key="3">
    <source>
        <dbReference type="ARBA" id="ARBA00022833"/>
    </source>
</evidence>
<dbReference type="PANTHER" id="PTHR33248">
    <property type="entry name" value="ZINC ION-BINDING PROTEIN"/>
    <property type="match status" value="1"/>
</dbReference>
<reference evidence="6 7" key="1">
    <citation type="journal article" date="2023" name="G3 (Bethesda)">
        <title>A chromosome-length genome assembly and annotation of blackberry (Rubus argutus, cv. 'Hillquist').</title>
        <authorList>
            <person name="Bruna T."/>
            <person name="Aryal R."/>
            <person name="Dudchenko O."/>
            <person name="Sargent D.J."/>
            <person name="Mead D."/>
            <person name="Buti M."/>
            <person name="Cavallini A."/>
            <person name="Hytonen T."/>
            <person name="Andres J."/>
            <person name="Pham M."/>
            <person name="Weisz D."/>
            <person name="Mascagni F."/>
            <person name="Usai G."/>
            <person name="Natali L."/>
            <person name="Bassil N."/>
            <person name="Fernandez G.E."/>
            <person name="Lomsadze A."/>
            <person name="Armour M."/>
            <person name="Olukolu B."/>
            <person name="Poorten T."/>
            <person name="Britton C."/>
            <person name="Davik J."/>
            <person name="Ashrafi H."/>
            <person name="Aiden E.L."/>
            <person name="Borodovsky M."/>
            <person name="Worthington M."/>
        </authorList>
    </citation>
    <scope>NUCLEOTIDE SEQUENCE [LARGE SCALE GENOMIC DNA]</scope>
    <source>
        <strain evidence="6">PI 553951</strain>
    </source>
</reference>
<dbReference type="EMBL" id="JBEDUW010000007">
    <property type="protein sequence ID" value="KAK9914010.1"/>
    <property type="molecule type" value="Genomic_DNA"/>
</dbReference>
<keyword evidence="2 4" id="KW-0863">Zinc-finger</keyword>
<comment type="caution">
    <text evidence="6">The sequence shown here is derived from an EMBL/GenBank/DDBJ whole genome shotgun (WGS) entry which is preliminary data.</text>
</comment>
<dbReference type="PROSITE" id="PS51999">
    <property type="entry name" value="ZF_GRF"/>
    <property type="match status" value="1"/>
</dbReference>
<evidence type="ECO:0000256" key="4">
    <source>
        <dbReference type="PROSITE-ProRule" id="PRU01343"/>
    </source>
</evidence>
<evidence type="ECO:0000313" key="7">
    <source>
        <dbReference type="Proteomes" id="UP001457282"/>
    </source>
</evidence>
<evidence type="ECO:0000256" key="2">
    <source>
        <dbReference type="ARBA" id="ARBA00022771"/>
    </source>
</evidence>
<gene>
    <name evidence="6" type="ORF">M0R45_037809</name>
</gene>
<dbReference type="Proteomes" id="UP001457282">
    <property type="component" value="Unassembled WGS sequence"/>
</dbReference>
<sequence>MEIGNMQLHCYCGYPSRRWTATTRRNYGRRFLGCCRGKQMGHCEFFVWLDPPIPSPMTQDRESELVLAQERERKMWIVVALEEYPDKTFANVSAEKCWQIE</sequence>
<proteinExistence type="predicted"/>
<evidence type="ECO:0000313" key="6">
    <source>
        <dbReference type="EMBL" id="KAK9914010.1"/>
    </source>
</evidence>
<evidence type="ECO:0000259" key="5">
    <source>
        <dbReference type="PROSITE" id="PS51999"/>
    </source>
</evidence>
<evidence type="ECO:0000256" key="1">
    <source>
        <dbReference type="ARBA" id="ARBA00022723"/>
    </source>
</evidence>